<dbReference type="EMBL" id="AP014958">
    <property type="protein sequence ID" value="BAS80787.1"/>
    <property type="molecule type" value="Genomic_DNA"/>
</dbReference>
<reference evidence="2 3" key="2">
    <citation type="journal article" date="2013" name="Plant Cell Physiol.">
        <title>Rice Annotation Project Database (RAP-DB): an integrative and interactive database for rice genomics.</title>
        <authorList>
            <person name="Sakai H."/>
            <person name="Lee S.S."/>
            <person name="Tanaka T."/>
            <person name="Numa H."/>
            <person name="Kim J."/>
            <person name="Kawahara Y."/>
            <person name="Wakimoto H."/>
            <person name="Yang C.C."/>
            <person name="Iwamoto M."/>
            <person name="Abe T."/>
            <person name="Yamada Y."/>
            <person name="Muto A."/>
            <person name="Inokuchi H."/>
            <person name="Ikemura T."/>
            <person name="Matsumoto T."/>
            <person name="Sasaki T."/>
            <person name="Itoh T."/>
        </authorList>
    </citation>
    <scope>NUCLEOTIDE SEQUENCE [LARGE SCALE GENOMIC DNA]</scope>
    <source>
        <strain evidence="3">cv. Nipponbare</strain>
    </source>
</reference>
<sequence>MPSSNFITPSTPFRRYSVERPGGVADKQPSAALRQATGVAGGNQPRDGVVWRPTDTSSEAADEEVKRPVPEEKSKPVIVSRVLVQTSIYTKEEVNAILIQCGRLSRSSSSSGMRLVVDRRSHRRGAGWG</sequence>
<reference evidence="3" key="1">
    <citation type="journal article" date="2005" name="Nature">
        <title>The map-based sequence of the rice genome.</title>
        <authorList>
            <consortium name="International rice genome sequencing project (IRGSP)"/>
            <person name="Matsumoto T."/>
            <person name="Wu J."/>
            <person name="Kanamori H."/>
            <person name="Katayose Y."/>
            <person name="Fujisawa M."/>
            <person name="Namiki N."/>
            <person name="Mizuno H."/>
            <person name="Yamamoto K."/>
            <person name="Antonio B.A."/>
            <person name="Baba T."/>
            <person name="Sakata K."/>
            <person name="Nagamura Y."/>
            <person name="Aoki H."/>
            <person name="Arikawa K."/>
            <person name="Arita K."/>
            <person name="Bito T."/>
            <person name="Chiden Y."/>
            <person name="Fujitsuka N."/>
            <person name="Fukunaka R."/>
            <person name="Hamada M."/>
            <person name="Harada C."/>
            <person name="Hayashi A."/>
            <person name="Hijishita S."/>
            <person name="Honda M."/>
            <person name="Hosokawa S."/>
            <person name="Ichikawa Y."/>
            <person name="Idonuma A."/>
            <person name="Iijima M."/>
            <person name="Ikeda M."/>
            <person name="Ikeno M."/>
            <person name="Ito K."/>
            <person name="Ito S."/>
            <person name="Ito T."/>
            <person name="Ito Y."/>
            <person name="Ito Y."/>
            <person name="Iwabuchi A."/>
            <person name="Kamiya K."/>
            <person name="Karasawa W."/>
            <person name="Kurita K."/>
            <person name="Katagiri S."/>
            <person name="Kikuta A."/>
            <person name="Kobayashi H."/>
            <person name="Kobayashi N."/>
            <person name="Machita K."/>
            <person name="Maehara T."/>
            <person name="Masukawa M."/>
            <person name="Mizubayashi T."/>
            <person name="Mukai Y."/>
            <person name="Nagasaki H."/>
            <person name="Nagata Y."/>
            <person name="Naito S."/>
            <person name="Nakashima M."/>
            <person name="Nakama Y."/>
            <person name="Nakamichi Y."/>
            <person name="Nakamura M."/>
            <person name="Meguro A."/>
            <person name="Negishi M."/>
            <person name="Ohta I."/>
            <person name="Ohta T."/>
            <person name="Okamoto M."/>
            <person name="Ono N."/>
            <person name="Saji S."/>
            <person name="Sakaguchi M."/>
            <person name="Sakai K."/>
            <person name="Shibata M."/>
            <person name="Shimokawa T."/>
            <person name="Song J."/>
            <person name="Takazaki Y."/>
            <person name="Terasawa K."/>
            <person name="Tsugane M."/>
            <person name="Tsuji K."/>
            <person name="Ueda S."/>
            <person name="Waki K."/>
            <person name="Yamagata H."/>
            <person name="Yamamoto M."/>
            <person name="Yamamoto S."/>
            <person name="Yamane H."/>
            <person name="Yoshiki S."/>
            <person name="Yoshihara R."/>
            <person name="Yukawa K."/>
            <person name="Zhong H."/>
            <person name="Yano M."/>
            <person name="Yuan Q."/>
            <person name="Ouyang S."/>
            <person name="Liu J."/>
            <person name="Jones K.M."/>
            <person name="Gansberger K."/>
            <person name="Moffat K."/>
            <person name="Hill J."/>
            <person name="Bera J."/>
            <person name="Fadrosh D."/>
            <person name="Jin S."/>
            <person name="Johri S."/>
            <person name="Kim M."/>
            <person name="Overton L."/>
            <person name="Reardon M."/>
            <person name="Tsitrin T."/>
            <person name="Vuong H."/>
            <person name="Weaver B."/>
            <person name="Ciecko A."/>
            <person name="Tallon L."/>
            <person name="Jackson J."/>
            <person name="Pai G."/>
            <person name="Aken S.V."/>
            <person name="Utterback T."/>
            <person name="Reidmuller S."/>
            <person name="Feldblyum T."/>
            <person name="Hsiao J."/>
            <person name="Zismann V."/>
            <person name="Iobst S."/>
            <person name="de Vazeille A.R."/>
            <person name="Buell C.R."/>
            <person name="Ying K."/>
            <person name="Li Y."/>
            <person name="Lu T."/>
            <person name="Huang Y."/>
            <person name="Zhao Q."/>
            <person name="Feng Q."/>
            <person name="Zhang L."/>
            <person name="Zhu J."/>
            <person name="Weng Q."/>
            <person name="Mu J."/>
            <person name="Lu Y."/>
            <person name="Fan D."/>
            <person name="Liu Y."/>
            <person name="Guan J."/>
            <person name="Zhang Y."/>
            <person name="Yu S."/>
            <person name="Liu X."/>
            <person name="Zhang Y."/>
            <person name="Hong G."/>
            <person name="Han B."/>
            <person name="Choisne N."/>
            <person name="Demange N."/>
            <person name="Orjeda G."/>
            <person name="Samain S."/>
            <person name="Cattolico L."/>
            <person name="Pelletier E."/>
            <person name="Couloux A."/>
            <person name="Segurens B."/>
            <person name="Wincker P."/>
            <person name="D'Hont A."/>
            <person name="Scarpelli C."/>
            <person name="Weissenbach J."/>
            <person name="Salanoubat M."/>
            <person name="Quetier F."/>
            <person name="Yu Y."/>
            <person name="Kim H.R."/>
            <person name="Rambo T."/>
            <person name="Currie J."/>
            <person name="Collura K."/>
            <person name="Luo M."/>
            <person name="Yang T."/>
            <person name="Ammiraju J.S.S."/>
            <person name="Engler F."/>
            <person name="Soderlund C."/>
            <person name="Wing R.A."/>
            <person name="Palmer L.E."/>
            <person name="de la Bastide M."/>
            <person name="Spiegel L."/>
            <person name="Nascimento L."/>
            <person name="Zutavern T."/>
            <person name="O'Shaughnessy A."/>
            <person name="Dike S."/>
            <person name="Dedhia N."/>
            <person name="Preston R."/>
            <person name="Balija V."/>
            <person name="McCombie W.R."/>
            <person name="Chow T."/>
            <person name="Chen H."/>
            <person name="Chung M."/>
            <person name="Chen C."/>
            <person name="Shaw J."/>
            <person name="Wu H."/>
            <person name="Hsiao K."/>
            <person name="Chao Y."/>
            <person name="Chu M."/>
            <person name="Cheng C."/>
            <person name="Hour A."/>
            <person name="Lee P."/>
            <person name="Lin S."/>
            <person name="Lin Y."/>
            <person name="Liou J."/>
            <person name="Liu S."/>
            <person name="Hsing Y."/>
            <person name="Raghuvanshi S."/>
            <person name="Mohanty A."/>
            <person name="Bharti A.K."/>
            <person name="Gaur A."/>
            <person name="Gupta V."/>
            <person name="Kumar D."/>
            <person name="Ravi V."/>
            <person name="Vij S."/>
            <person name="Kapur A."/>
            <person name="Khurana P."/>
            <person name="Khurana P."/>
            <person name="Khurana J.P."/>
            <person name="Tyagi A.K."/>
            <person name="Gaikwad K."/>
            <person name="Singh A."/>
            <person name="Dalal V."/>
            <person name="Srivastava S."/>
            <person name="Dixit A."/>
            <person name="Pal A.K."/>
            <person name="Ghazi I.A."/>
            <person name="Yadav M."/>
            <person name="Pandit A."/>
            <person name="Bhargava A."/>
            <person name="Sureshbabu K."/>
            <person name="Batra K."/>
            <person name="Sharma T.R."/>
            <person name="Mohapatra T."/>
            <person name="Singh N.K."/>
            <person name="Messing J."/>
            <person name="Nelson A.B."/>
            <person name="Fuks G."/>
            <person name="Kavchok S."/>
            <person name="Keizer G."/>
            <person name="Linton E."/>
            <person name="Llaca V."/>
            <person name="Song R."/>
            <person name="Tanyolac B."/>
            <person name="Young S."/>
            <person name="Ho-Il K."/>
            <person name="Hahn J.H."/>
            <person name="Sangsakoo G."/>
            <person name="Vanavichit A."/>
            <person name="de Mattos Luiz.A.T."/>
            <person name="Zimmer P.D."/>
            <person name="Malone G."/>
            <person name="Dellagostin O."/>
            <person name="de Oliveira A.C."/>
            <person name="Bevan M."/>
            <person name="Bancroft I."/>
            <person name="Minx P."/>
            <person name="Cordum H."/>
            <person name="Wilson R."/>
            <person name="Cheng Z."/>
            <person name="Jin W."/>
            <person name="Jiang J."/>
            <person name="Leong S.A."/>
            <person name="Iwama H."/>
            <person name="Gojobori T."/>
            <person name="Itoh T."/>
            <person name="Niimura Y."/>
            <person name="Fujii Y."/>
            <person name="Habara T."/>
            <person name="Sakai H."/>
            <person name="Sato Y."/>
            <person name="Wilson G."/>
            <person name="Kumar K."/>
            <person name="McCouch S."/>
            <person name="Juretic N."/>
            <person name="Hoen D."/>
            <person name="Wright S."/>
            <person name="Bruskiewich R."/>
            <person name="Bureau T."/>
            <person name="Miyao A."/>
            <person name="Hirochika H."/>
            <person name="Nishikawa T."/>
            <person name="Kadowaki K."/>
            <person name="Sugiura M."/>
            <person name="Burr B."/>
            <person name="Sasaki T."/>
        </authorList>
    </citation>
    <scope>NUCLEOTIDE SEQUENCE [LARGE SCALE GENOMIC DNA]</scope>
    <source>
        <strain evidence="3">cv. Nipponbare</strain>
    </source>
</reference>
<feature type="region of interest" description="Disordered" evidence="1">
    <location>
        <begin position="1"/>
        <end position="73"/>
    </location>
</feature>
<dbReference type="InParanoid" id="A0A0P0VP82"/>
<dbReference type="Proteomes" id="UP000059680">
    <property type="component" value="Chromosome 2"/>
</dbReference>
<keyword evidence="3" id="KW-1185">Reference proteome</keyword>
<protein>
    <submittedName>
        <fullName evidence="2">Os02g0734667 protein</fullName>
    </submittedName>
</protein>
<reference evidence="2 3" key="3">
    <citation type="journal article" date="2013" name="Rice">
        <title>Improvement of the Oryza sativa Nipponbare reference genome using next generation sequence and optical map data.</title>
        <authorList>
            <person name="Kawahara Y."/>
            <person name="de la Bastide M."/>
            <person name="Hamilton J.P."/>
            <person name="Kanamori H."/>
            <person name="McCombie W.R."/>
            <person name="Ouyang S."/>
            <person name="Schwartz D.C."/>
            <person name="Tanaka T."/>
            <person name="Wu J."/>
            <person name="Zhou S."/>
            <person name="Childs K.L."/>
            <person name="Davidson R.M."/>
            <person name="Lin H."/>
            <person name="Quesada-Ocampo L."/>
            <person name="Vaillancourt B."/>
            <person name="Sakai H."/>
            <person name="Lee S.S."/>
            <person name="Kim J."/>
            <person name="Numa H."/>
            <person name="Itoh T."/>
            <person name="Buell C.R."/>
            <person name="Matsumoto T."/>
        </authorList>
    </citation>
    <scope>NUCLEOTIDE SEQUENCE [LARGE SCALE GENOMIC DNA]</scope>
    <source>
        <strain evidence="3">cv. Nipponbare</strain>
    </source>
</reference>
<organism evidence="2 3">
    <name type="scientific">Oryza sativa subsp. japonica</name>
    <name type="common">Rice</name>
    <dbReference type="NCBI Taxonomy" id="39947"/>
    <lineage>
        <taxon>Eukaryota</taxon>
        <taxon>Viridiplantae</taxon>
        <taxon>Streptophyta</taxon>
        <taxon>Embryophyta</taxon>
        <taxon>Tracheophyta</taxon>
        <taxon>Spermatophyta</taxon>
        <taxon>Magnoliopsida</taxon>
        <taxon>Liliopsida</taxon>
        <taxon>Poales</taxon>
        <taxon>Poaceae</taxon>
        <taxon>BOP clade</taxon>
        <taxon>Oryzoideae</taxon>
        <taxon>Oryzeae</taxon>
        <taxon>Oryzinae</taxon>
        <taxon>Oryza</taxon>
        <taxon>Oryza sativa</taxon>
    </lineage>
</organism>
<dbReference type="STRING" id="39947.A0A0P0VP82"/>
<dbReference type="InterPro" id="IPR040412">
    <property type="entry name" value="At1g65710-like"/>
</dbReference>
<proteinExistence type="predicted"/>
<dbReference type="AlphaFoldDB" id="A0A0P0VP82"/>
<evidence type="ECO:0000313" key="2">
    <source>
        <dbReference type="EMBL" id="BAS80787.1"/>
    </source>
</evidence>
<accession>A0A0P0VP82</accession>
<name>A0A0P0VP82_ORYSJ</name>
<feature type="compositionally biased region" description="Polar residues" evidence="1">
    <location>
        <begin position="1"/>
        <end position="11"/>
    </location>
</feature>
<evidence type="ECO:0000313" key="3">
    <source>
        <dbReference type="Proteomes" id="UP000059680"/>
    </source>
</evidence>
<feature type="compositionally biased region" description="Basic and acidic residues" evidence="1">
    <location>
        <begin position="63"/>
        <end position="73"/>
    </location>
</feature>
<dbReference type="PaxDb" id="39947-A0A0P0VP82"/>
<dbReference type="PANTHER" id="PTHR34367">
    <property type="entry name" value="OS02G0734667 PROTEIN"/>
    <property type="match status" value="1"/>
</dbReference>
<evidence type="ECO:0000256" key="1">
    <source>
        <dbReference type="SAM" id="MobiDB-lite"/>
    </source>
</evidence>
<gene>
    <name evidence="2" type="ordered locus">Os02g0734667</name>
    <name evidence="2" type="ORF">OSNPB_020734667</name>
</gene>
<dbReference type="PANTHER" id="PTHR34367:SF1">
    <property type="entry name" value="OS04G0528600 PROTEIN"/>
    <property type="match status" value="1"/>
</dbReference>